<sequence length="230" mass="25428">MGEELKSESKNYSFYLVLLMVIILLSQIFIGLYSYKVLRRDVIRSVENSLERSKKHILKAIENYENMSDPLANYGWFGDLLNRSKREVEGSGDDNDDSDDSENEYEIEDMKLFCNKVNDKCVQRGPIGQTGIRGLTGAKGDTGLPGRPGPPGYIGESGPQGPPGPNKMSGTDRPKTGENSQTPSIAIPTNAKDNTGETSTSVPSSPVSKGYRTYRSFSLFVLSLFFFLFI</sequence>
<feature type="transmembrane region" description="Helical" evidence="2">
    <location>
        <begin position="12"/>
        <end position="35"/>
    </location>
</feature>
<keyword evidence="2" id="KW-0812">Transmembrane</keyword>
<reference evidence="3 4" key="1">
    <citation type="journal article" date="2024" name="Insects">
        <title>An Improved Chromosome-Level Genome Assembly of the Firefly Pyrocoelia pectoralis.</title>
        <authorList>
            <person name="Fu X."/>
            <person name="Meyer-Rochow V.B."/>
            <person name="Ballantyne L."/>
            <person name="Zhu X."/>
        </authorList>
    </citation>
    <scope>NUCLEOTIDE SEQUENCE [LARGE SCALE GENOMIC DNA]</scope>
    <source>
        <strain evidence="3">XCY_ONT2</strain>
    </source>
</reference>
<evidence type="ECO:0008006" key="5">
    <source>
        <dbReference type="Google" id="ProtNLM"/>
    </source>
</evidence>
<feature type="compositionally biased region" description="Low complexity" evidence="1">
    <location>
        <begin position="198"/>
        <end position="208"/>
    </location>
</feature>
<keyword evidence="2" id="KW-1133">Transmembrane helix</keyword>
<dbReference type="Pfam" id="PF01391">
    <property type="entry name" value="Collagen"/>
    <property type="match status" value="1"/>
</dbReference>
<keyword evidence="4" id="KW-1185">Reference proteome</keyword>
<evidence type="ECO:0000256" key="1">
    <source>
        <dbReference type="SAM" id="MobiDB-lite"/>
    </source>
</evidence>
<evidence type="ECO:0000313" key="4">
    <source>
        <dbReference type="Proteomes" id="UP001329430"/>
    </source>
</evidence>
<gene>
    <name evidence="3" type="ORF">RI129_003912</name>
</gene>
<protein>
    <recommendedName>
        <fullName evidence="5">Collagen-like protein</fullName>
    </recommendedName>
</protein>
<name>A0AAN7VJ92_9COLE</name>
<feature type="region of interest" description="Disordered" evidence="1">
    <location>
        <begin position="125"/>
        <end position="208"/>
    </location>
</feature>
<comment type="caution">
    <text evidence="3">The sequence shown here is derived from an EMBL/GenBank/DDBJ whole genome shotgun (WGS) entry which is preliminary data.</text>
</comment>
<evidence type="ECO:0000256" key="2">
    <source>
        <dbReference type="SAM" id="Phobius"/>
    </source>
</evidence>
<accession>A0AAN7VJ92</accession>
<dbReference type="AlphaFoldDB" id="A0AAN7VJ92"/>
<evidence type="ECO:0000313" key="3">
    <source>
        <dbReference type="EMBL" id="KAK5649020.1"/>
    </source>
</evidence>
<dbReference type="Proteomes" id="UP001329430">
    <property type="component" value="Chromosome 2"/>
</dbReference>
<dbReference type="EMBL" id="JAVRBK010000002">
    <property type="protein sequence ID" value="KAK5649020.1"/>
    <property type="molecule type" value="Genomic_DNA"/>
</dbReference>
<keyword evidence="2" id="KW-0472">Membrane</keyword>
<dbReference type="InterPro" id="IPR008160">
    <property type="entry name" value="Collagen"/>
</dbReference>
<organism evidence="3 4">
    <name type="scientific">Pyrocoelia pectoralis</name>
    <dbReference type="NCBI Taxonomy" id="417401"/>
    <lineage>
        <taxon>Eukaryota</taxon>
        <taxon>Metazoa</taxon>
        <taxon>Ecdysozoa</taxon>
        <taxon>Arthropoda</taxon>
        <taxon>Hexapoda</taxon>
        <taxon>Insecta</taxon>
        <taxon>Pterygota</taxon>
        <taxon>Neoptera</taxon>
        <taxon>Endopterygota</taxon>
        <taxon>Coleoptera</taxon>
        <taxon>Polyphaga</taxon>
        <taxon>Elateriformia</taxon>
        <taxon>Elateroidea</taxon>
        <taxon>Lampyridae</taxon>
        <taxon>Lampyrinae</taxon>
        <taxon>Pyrocoelia</taxon>
    </lineage>
</organism>
<proteinExistence type="predicted"/>